<dbReference type="Pfam" id="PF07730">
    <property type="entry name" value="HisKA_3"/>
    <property type="match status" value="1"/>
</dbReference>
<gene>
    <name evidence="8" type="ORF">HHL09_16785</name>
</gene>
<keyword evidence="2 8" id="KW-0418">Kinase</keyword>
<evidence type="ECO:0000256" key="6">
    <source>
        <dbReference type="SAM" id="SignalP"/>
    </source>
</evidence>
<evidence type="ECO:0000259" key="7">
    <source>
        <dbReference type="PROSITE" id="PS50109"/>
    </source>
</evidence>
<dbReference type="Gene3D" id="3.30.565.10">
    <property type="entry name" value="Histidine kinase-like ATPase, C-terminal domain"/>
    <property type="match status" value="1"/>
</dbReference>
<keyword evidence="5" id="KW-1133">Transmembrane helix</keyword>
<feature type="chain" id="PRO_5032692574" evidence="6">
    <location>
        <begin position="27"/>
        <end position="698"/>
    </location>
</feature>
<keyword evidence="5" id="KW-0472">Membrane</keyword>
<dbReference type="CDD" id="cd16917">
    <property type="entry name" value="HATPase_UhpB-NarQ-NarX-like"/>
    <property type="match status" value="1"/>
</dbReference>
<keyword evidence="3" id="KW-0902">Two-component regulatory system</keyword>
<dbReference type="PANTHER" id="PTHR24421">
    <property type="entry name" value="NITRATE/NITRITE SENSOR PROTEIN NARX-RELATED"/>
    <property type="match status" value="1"/>
</dbReference>
<dbReference type="AlphaFoldDB" id="A0A858RL88"/>
<protein>
    <submittedName>
        <fullName evidence="8">Sensor histidine kinase</fullName>
    </submittedName>
</protein>
<dbReference type="GO" id="GO:0046983">
    <property type="term" value="F:protein dimerization activity"/>
    <property type="evidence" value="ECO:0007669"/>
    <property type="project" value="InterPro"/>
</dbReference>
<dbReference type="PROSITE" id="PS50109">
    <property type="entry name" value="HIS_KIN"/>
    <property type="match status" value="1"/>
</dbReference>
<dbReference type="EMBL" id="CP051774">
    <property type="protein sequence ID" value="QJE97371.1"/>
    <property type="molecule type" value="Genomic_DNA"/>
</dbReference>
<reference evidence="8 9" key="1">
    <citation type="submission" date="2020-04" db="EMBL/GenBank/DDBJ databases">
        <title>Luteolibacter sp. G-1-1-1 isolated from soil.</title>
        <authorList>
            <person name="Dahal R.H."/>
        </authorList>
    </citation>
    <scope>NUCLEOTIDE SEQUENCE [LARGE SCALE GENOMIC DNA]</scope>
    <source>
        <strain evidence="8 9">G-1-1-1</strain>
    </source>
</reference>
<proteinExistence type="predicted"/>
<dbReference type="KEGG" id="luo:HHL09_16785"/>
<evidence type="ECO:0000256" key="2">
    <source>
        <dbReference type="ARBA" id="ARBA00022777"/>
    </source>
</evidence>
<dbReference type="InterPro" id="IPR036890">
    <property type="entry name" value="HATPase_C_sf"/>
</dbReference>
<evidence type="ECO:0000256" key="5">
    <source>
        <dbReference type="SAM" id="Phobius"/>
    </source>
</evidence>
<feature type="region of interest" description="Disordered" evidence="4">
    <location>
        <begin position="676"/>
        <end position="698"/>
    </location>
</feature>
<name>A0A858RL88_9BACT</name>
<dbReference type="Pfam" id="PF02518">
    <property type="entry name" value="HATPase_c"/>
    <property type="match status" value="1"/>
</dbReference>
<dbReference type="GO" id="GO:0000155">
    <property type="term" value="F:phosphorelay sensor kinase activity"/>
    <property type="evidence" value="ECO:0007669"/>
    <property type="project" value="InterPro"/>
</dbReference>
<sequence length="698" mass="75509">MKPKPRLPFVCLCLVFGMVTGGCLRAEEVLPQAIGELQLKAATEPFEPVEIRTSGIVTWIDPGEGKFFQLQDRTGGVQVSFTNVDWPLVGDTVEIEGRLERGPYAPVISNARFRHKGRGIRPVAANASGGGLLNGEYNGELVDVHGWVRSAEMVSPTTFSAVLSSGSARVTVRVSNARTLNPEDLIAAKIWMRGVAVPVRARGGLRQLVDVQVLASTDDDFHVFRREPSDPWKSPIRPLQQAFQYRPGFTRGDRVRVRGELVYERDGVAYLNDGKSGIAVRGAGAAKLKRGDQVEAVGFPDLEDFLPVLSDAVFASFPPEGGAVAPKPMPVDDLVDGLQHAAYVTVRGRLLDRLHAPSPDGSGILVLALNTPRGVFTAELEEKQGENVSYLEEGCTLDASGICLVSADGAGNSTSFKVLIPDRNSIRVVEHASFFTVKRLLVLLSIALGGLAAVAIFAYFISRRNLKLAAEMRERTAVTAERNRLARDLHDTLEQGLTGIHLQLHSIGNSEEDASPDTRERLQAVDVLVRQCHAEMRQSIWNLRSVALEQFDLAEAIERAARSIALGSNIELEVKRSGVPVKLPPLIEDNLLRIGQEAVTNAVKHARAGSLTVELNTAPESVTLTVSDDGSGIQGGSRPGHFGLTGMGERAVRIGGKLELTENPGGGTLVRVKVPLRNGSSRNQYEPAHSSTHQDPRR</sequence>
<evidence type="ECO:0000256" key="4">
    <source>
        <dbReference type="SAM" id="MobiDB-lite"/>
    </source>
</evidence>
<organism evidence="8 9">
    <name type="scientific">Luteolibacter luteus</name>
    <dbReference type="NCBI Taxonomy" id="2728835"/>
    <lineage>
        <taxon>Bacteria</taxon>
        <taxon>Pseudomonadati</taxon>
        <taxon>Verrucomicrobiota</taxon>
        <taxon>Verrucomicrobiia</taxon>
        <taxon>Verrucomicrobiales</taxon>
        <taxon>Verrucomicrobiaceae</taxon>
        <taxon>Luteolibacter</taxon>
    </lineage>
</organism>
<feature type="signal peptide" evidence="6">
    <location>
        <begin position="1"/>
        <end position="26"/>
    </location>
</feature>
<dbReference type="GO" id="GO:0016020">
    <property type="term" value="C:membrane"/>
    <property type="evidence" value="ECO:0007669"/>
    <property type="project" value="InterPro"/>
</dbReference>
<feature type="compositionally biased region" description="Polar residues" evidence="4">
    <location>
        <begin position="678"/>
        <end position="691"/>
    </location>
</feature>
<dbReference type="InterPro" id="IPR003594">
    <property type="entry name" value="HATPase_dom"/>
</dbReference>
<evidence type="ECO:0000256" key="1">
    <source>
        <dbReference type="ARBA" id="ARBA00022679"/>
    </source>
</evidence>
<evidence type="ECO:0000256" key="3">
    <source>
        <dbReference type="ARBA" id="ARBA00023012"/>
    </source>
</evidence>
<evidence type="ECO:0000313" key="9">
    <source>
        <dbReference type="Proteomes" id="UP000501812"/>
    </source>
</evidence>
<dbReference type="PROSITE" id="PS51257">
    <property type="entry name" value="PROKAR_LIPOPROTEIN"/>
    <property type="match status" value="1"/>
</dbReference>
<keyword evidence="5" id="KW-0812">Transmembrane</keyword>
<feature type="transmembrane region" description="Helical" evidence="5">
    <location>
        <begin position="440"/>
        <end position="462"/>
    </location>
</feature>
<keyword evidence="1" id="KW-0808">Transferase</keyword>
<keyword evidence="6" id="KW-0732">Signal</keyword>
<dbReference type="PANTHER" id="PTHR24421:SF62">
    <property type="entry name" value="SENSORY TRANSDUCTION HISTIDINE KINASE"/>
    <property type="match status" value="1"/>
</dbReference>
<feature type="domain" description="Histidine kinase" evidence="7">
    <location>
        <begin position="488"/>
        <end position="678"/>
    </location>
</feature>
<dbReference type="RefSeq" id="WP_169455771.1">
    <property type="nucleotide sequence ID" value="NZ_CP051774.1"/>
</dbReference>
<dbReference type="SUPFAM" id="SSF55874">
    <property type="entry name" value="ATPase domain of HSP90 chaperone/DNA topoisomerase II/histidine kinase"/>
    <property type="match status" value="1"/>
</dbReference>
<dbReference type="InterPro" id="IPR050482">
    <property type="entry name" value="Sensor_HK_TwoCompSys"/>
</dbReference>
<dbReference type="SMART" id="SM00387">
    <property type="entry name" value="HATPase_c"/>
    <property type="match status" value="1"/>
</dbReference>
<dbReference type="InterPro" id="IPR011712">
    <property type="entry name" value="Sig_transdc_His_kin_sub3_dim/P"/>
</dbReference>
<keyword evidence="9" id="KW-1185">Reference proteome</keyword>
<accession>A0A858RL88</accession>
<dbReference type="InterPro" id="IPR005467">
    <property type="entry name" value="His_kinase_dom"/>
</dbReference>
<evidence type="ECO:0000313" key="8">
    <source>
        <dbReference type="EMBL" id="QJE97371.1"/>
    </source>
</evidence>
<dbReference type="Gene3D" id="1.20.5.1930">
    <property type="match status" value="1"/>
</dbReference>
<dbReference type="Proteomes" id="UP000501812">
    <property type="component" value="Chromosome"/>
</dbReference>